<evidence type="ECO:0000313" key="4">
    <source>
        <dbReference type="Proteomes" id="UP000240987"/>
    </source>
</evidence>
<dbReference type="EMBL" id="PYMJ01000001">
    <property type="protein sequence ID" value="PSU51514.1"/>
    <property type="molecule type" value="Genomic_DNA"/>
</dbReference>
<feature type="domain" description="Retropepsin-like aspartic endopeptidase" evidence="2">
    <location>
        <begin position="110"/>
        <end position="247"/>
    </location>
</feature>
<dbReference type="PANTHER" id="PTHR38037">
    <property type="entry name" value="ZN_PROTEASE DOMAIN-CONTAINING PROTEIN"/>
    <property type="match status" value="1"/>
</dbReference>
<evidence type="ECO:0000313" key="3">
    <source>
        <dbReference type="EMBL" id="PSU51514.1"/>
    </source>
</evidence>
<sequence>MLRRSLTLLTLTMLSGCTLTQSKNHEETLIAINTMEKSVNIQLETMTQQINEQNEHIANLENELSSVSKDVKFVKHKVLTQPKLVVEKQVITIPAEAKPIDIKVANGKAVLGQEEWIWLDSVKQHFKARIDTGATTSSLNAVDLQVFERDGKEWVRFNLSHLNDETSKKPEIIEAPVVRWVKVRQSTSEEAARRPVIEAWIQLGSLHEKVQFTLADRTQMTYPVLLGREFFKDIALVDVGKQFIQGKSQPEAASKTNN</sequence>
<dbReference type="RefSeq" id="WP_107240970.1">
    <property type="nucleotide sequence ID" value="NZ_PYMJ01000001.1"/>
</dbReference>
<name>A0A2T3JQZ6_9GAMM</name>
<dbReference type="Gene3D" id="2.40.70.10">
    <property type="entry name" value="Acid Proteases"/>
    <property type="match status" value="1"/>
</dbReference>
<dbReference type="InterPro" id="IPR021109">
    <property type="entry name" value="Peptidase_aspartic_dom_sf"/>
</dbReference>
<dbReference type="InterPro" id="IPR008503">
    <property type="entry name" value="Asp_endopeptidase"/>
</dbReference>
<keyword evidence="4" id="KW-1185">Reference proteome</keyword>
<gene>
    <name evidence="3" type="ORF">C9J12_00775</name>
</gene>
<accession>A0A2T3JQZ6</accession>
<feature type="coiled-coil region" evidence="1">
    <location>
        <begin position="43"/>
        <end position="77"/>
    </location>
</feature>
<dbReference type="AlphaFoldDB" id="A0A2T3JQZ6"/>
<protein>
    <recommendedName>
        <fullName evidence="2">Retropepsin-like aspartic endopeptidase domain-containing protein</fullName>
    </recommendedName>
</protein>
<evidence type="ECO:0000256" key="1">
    <source>
        <dbReference type="SAM" id="Coils"/>
    </source>
</evidence>
<dbReference type="Proteomes" id="UP000240987">
    <property type="component" value="Unassembled WGS sequence"/>
</dbReference>
<keyword evidence="1" id="KW-0175">Coiled coil</keyword>
<proteinExistence type="predicted"/>
<organism evidence="3 4">
    <name type="scientific">Photobacterium frigidiphilum</name>
    <dbReference type="NCBI Taxonomy" id="264736"/>
    <lineage>
        <taxon>Bacteria</taxon>
        <taxon>Pseudomonadati</taxon>
        <taxon>Pseudomonadota</taxon>
        <taxon>Gammaproteobacteria</taxon>
        <taxon>Vibrionales</taxon>
        <taxon>Vibrionaceae</taxon>
        <taxon>Photobacterium</taxon>
    </lineage>
</organism>
<evidence type="ECO:0000259" key="2">
    <source>
        <dbReference type="Pfam" id="PF05618"/>
    </source>
</evidence>
<dbReference type="PROSITE" id="PS51257">
    <property type="entry name" value="PROKAR_LIPOPROTEIN"/>
    <property type="match status" value="1"/>
</dbReference>
<comment type="caution">
    <text evidence="3">The sequence shown here is derived from an EMBL/GenBank/DDBJ whole genome shotgun (WGS) entry which is preliminary data.</text>
</comment>
<dbReference type="Pfam" id="PF05618">
    <property type="entry name" value="Zn_protease"/>
    <property type="match status" value="1"/>
</dbReference>
<reference evidence="3 4" key="1">
    <citation type="submission" date="2018-01" db="EMBL/GenBank/DDBJ databases">
        <title>Whole genome sequencing of Histamine producing bacteria.</title>
        <authorList>
            <person name="Butler K."/>
        </authorList>
    </citation>
    <scope>NUCLEOTIDE SEQUENCE [LARGE SCALE GENOMIC DNA]</scope>
    <source>
        <strain evidence="3 4">JCM 12947</strain>
    </source>
</reference>
<dbReference type="PANTHER" id="PTHR38037:SF2">
    <property type="entry name" value="ATP-DEPENDENT ZINC PROTEASE DOMAIN-CONTAINING PROTEIN-RELATED"/>
    <property type="match status" value="1"/>
</dbReference>
<dbReference type="OrthoDB" id="8546610at2"/>
<dbReference type="SUPFAM" id="SSF50630">
    <property type="entry name" value="Acid proteases"/>
    <property type="match status" value="1"/>
</dbReference>